<dbReference type="GO" id="GO:0016747">
    <property type="term" value="F:acyltransferase activity, transferring groups other than amino-acyl groups"/>
    <property type="evidence" value="ECO:0007669"/>
    <property type="project" value="InterPro"/>
</dbReference>
<dbReference type="OrthoDB" id="89399at2"/>
<keyword evidence="2" id="KW-0808">Transferase</keyword>
<dbReference type="PATRIC" id="fig|1226633.4.peg.328"/>
<feature type="domain" description="N-acetyltransferase" evidence="1">
    <location>
        <begin position="11"/>
        <end position="160"/>
    </location>
</feature>
<evidence type="ECO:0000313" key="2">
    <source>
        <dbReference type="EMBL" id="KID50120.1"/>
    </source>
</evidence>
<evidence type="ECO:0000313" key="3">
    <source>
        <dbReference type="Proteomes" id="UP000031184"/>
    </source>
</evidence>
<evidence type="ECO:0000259" key="1">
    <source>
        <dbReference type="PROSITE" id="PS51186"/>
    </source>
</evidence>
<dbReference type="AlphaFoldDB" id="A0A0B4ESV5"/>
<dbReference type="EMBL" id="AUZI01000008">
    <property type="protein sequence ID" value="KID50120.1"/>
    <property type="molecule type" value="Genomic_DNA"/>
</dbReference>
<dbReference type="InterPro" id="IPR016181">
    <property type="entry name" value="Acyl_CoA_acyltransferase"/>
</dbReference>
<proteinExistence type="predicted"/>
<dbReference type="Proteomes" id="UP000031184">
    <property type="component" value="Unassembled WGS sequence"/>
</dbReference>
<protein>
    <submittedName>
        <fullName evidence="2">Acetyltransferase</fullName>
    </submittedName>
</protein>
<dbReference type="SUPFAM" id="SSF55729">
    <property type="entry name" value="Acyl-CoA N-acyltransferases (Nat)"/>
    <property type="match status" value="1"/>
</dbReference>
<organism evidence="2 3">
    <name type="scientific">Fusobacterium necrophorum subsp. funduliforme B35</name>
    <dbReference type="NCBI Taxonomy" id="1226633"/>
    <lineage>
        <taxon>Bacteria</taxon>
        <taxon>Fusobacteriati</taxon>
        <taxon>Fusobacteriota</taxon>
        <taxon>Fusobacteriia</taxon>
        <taxon>Fusobacteriales</taxon>
        <taxon>Fusobacteriaceae</taxon>
        <taxon>Fusobacterium</taxon>
    </lineage>
</organism>
<dbReference type="Gene3D" id="3.40.630.30">
    <property type="match status" value="1"/>
</dbReference>
<accession>A0A0B4ESV5</accession>
<gene>
    <name evidence="2" type="ORF">C095_01645</name>
</gene>
<dbReference type="InterPro" id="IPR000182">
    <property type="entry name" value="GNAT_dom"/>
</dbReference>
<name>A0A0B4ESV5_9FUSO</name>
<sequence>MSIEEEKEEKMKFRELVEVDLEYLKKIVALEEEAFEGQGGVDLWILKALIRYGKVFVLETEEGELVSILEFMQVFQKKEVFLYGICTRKKYRQQGWAEYMLESGERYLVENGYKEVALTVDPKNEVAIHLYQNRKYKLLEIQKNEYGEGVDRLLMKKRLE</sequence>
<comment type="caution">
    <text evidence="2">The sequence shown here is derived from an EMBL/GenBank/DDBJ whole genome shotgun (WGS) entry which is preliminary data.</text>
</comment>
<dbReference type="PROSITE" id="PS51186">
    <property type="entry name" value="GNAT"/>
    <property type="match status" value="1"/>
</dbReference>
<reference evidence="2 3" key="1">
    <citation type="submission" date="2013-08" db="EMBL/GenBank/DDBJ databases">
        <title>An opportunistic ruminal bacterium that causes liver abscesses in cattle.</title>
        <authorList>
            <person name="Benahmed F.H."/>
            <person name="Rasmussen M."/>
            <person name="Harbottle H."/>
            <person name="Soppet D."/>
            <person name="Nagaraja T.G."/>
            <person name="Davidson M."/>
        </authorList>
    </citation>
    <scope>NUCLEOTIDE SEQUENCE [LARGE SCALE GENOMIC DNA]</scope>
    <source>
        <strain evidence="2 3">B35</strain>
    </source>
</reference>
<dbReference type="Pfam" id="PF00583">
    <property type="entry name" value="Acetyltransf_1"/>
    <property type="match status" value="1"/>
</dbReference>